<proteinExistence type="inferred from homology"/>
<keyword evidence="11" id="KW-1185">Reference proteome</keyword>
<dbReference type="Pfam" id="PF05247">
    <property type="entry name" value="FlhD"/>
    <property type="match status" value="1"/>
</dbReference>
<gene>
    <name evidence="9" type="primary">flhD</name>
    <name evidence="10" type="ORF">SAMN05443545_10973</name>
</gene>
<evidence type="ECO:0000256" key="6">
    <source>
        <dbReference type="ARBA" id="ARBA00023159"/>
    </source>
</evidence>
<comment type="function">
    <text evidence="8 9">Functions in complex with FlhC as a master transcriptional regulator that regulates transcription of several flagellar and non-flagellar operons by binding to their promoter region. Activates expression of class 2 flagellar genes, including fliA, which is a flagellum-specific sigma factor that turns on the class 3 genes. Also regulates genes whose products function in a variety of physiological pathways.</text>
</comment>
<accession>A0A1H3GCH1</accession>
<comment type="domain">
    <text evidence="9">The C-terminal region contains a putative helix-turn-helix (HTH) motif, suggesting that this region may bind DNA.</text>
</comment>
<evidence type="ECO:0000256" key="1">
    <source>
        <dbReference type="ARBA" id="ARBA00022490"/>
    </source>
</evidence>
<dbReference type="SUPFAM" id="SSF63592">
    <property type="entry name" value="Flagellar transcriptional activator FlhD"/>
    <property type="match status" value="1"/>
</dbReference>
<dbReference type="NCBIfam" id="NF002783">
    <property type="entry name" value="PRK02909.1-1"/>
    <property type="match status" value="1"/>
</dbReference>
<dbReference type="Proteomes" id="UP000198500">
    <property type="component" value="Unassembled WGS sequence"/>
</dbReference>
<name>A0A1H3GCH1_9GAMM</name>
<comment type="subcellular location">
    <subcellularLocation>
        <location evidence="9">Cytoplasm</location>
    </subcellularLocation>
</comment>
<dbReference type="InterPro" id="IPR036194">
    <property type="entry name" value="FlhD_sf"/>
</dbReference>
<dbReference type="EMBL" id="FNNI01000009">
    <property type="protein sequence ID" value="SDY01013.1"/>
    <property type="molecule type" value="Genomic_DNA"/>
</dbReference>
<keyword evidence="10" id="KW-0966">Cell projection</keyword>
<keyword evidence="2 9" id="KW-1005">Bacterial flagellum biogenesis</keyword>
<comment type="subunit">
    <text evidence="9">Homodimer; disulfide-linked. Forms a heterohexamer composed of two FlhC and four FlhD subunits. Each FlhC binds a FlhD dimer, forming a heterotrimer, and a hexamer assembles by dimerization of two heterotrimers.</text>
</comment>
<dbReference type="RefSeq" id="WP_092571713.1">
    <property type="nucleotide sequence ID" value="NZ_BMXH01000007.1"/>
</dbReference>
<comment type="similarity">
    <text evidence="9">Belongs to the FlhD family.</text>
</comment>
<keyword evidence="10" id="KW-0282">Flagellum</keyword>
<protein>
    <recommendedName>
        <fullName evidence="9">Flagellar transcriptional regulator FlhD</fullName>
    </recommendedName>
</protein>
<dbReference type="HAMAP" id="MF_00725">
    <property type="entry name" value="FlhD"/>
    <property type="match status" value="1"/>
</dbReference>
<keyword evidence="1 9" id="KW-0963">Cytoplasm</keyword>
<keyword evidence="3 9" id="KW-0805">Transcription regulation</keyword>
<evidence type="ECO:0000256" key="4">
    <source>
        <dbReference type="ARBA" id="ARBA00023125"/>
    </source>
</evidence>
<organism evidence="10 11">
    <name type="scientific">Aidingimonas halophila</name>
    <dbReference type="NCBI Taxonomy" id="574349"/>
    <lineage>
        <taxon>Bacteria</taxon>
        <taxon>Pseudomonadati</taxon>
        <taxon>Pseudomonadota</taxon>
        <taxon>Gammaproteobacteria</taxon>
        <taxon>Oceanospirillales</taxon>
        <taxon>Halomonadaceae</taxon>
        <taxon>Aidingimonas</taxon>
    </lineage>
</organism>
<keyword evidence="5 9" id="KW-1015">Disulfide bond</keyword>
<feature type="disulfide bond" description="Interchain" evidence="9">
    <location>
        <position position="65"/>
    </location>
</feature>
<dbReference type="GO" id="GO:0003677">
    <property type="term" value="F:DNA binding"/>
    <property type="evidence" value="ECO:0007669"/>
    <property type="project" value="UniProtKB-UniRule"/>
</dbReference>
<evidence type="ECO:0000256" key="8">
    <source>
        <dbReference type="ARBA" id="ARBA00025431"/>
    </source>
</evidence>
<evidence type="ECO:0000313" key="11">
    <source>
        <dbReference type="Proteomes" id="UP000198500"/>
    </source>
</evidence>
<dbReference type="GO" id="GO:0044780">
    <property type="term" value="P:bacterial-type flagellum assembly"/>
    <property type="evidence" value="ECO:0007669"/>
    <property type="project" value="InterPro"/>
</dbReference>
<keyword evidence="7 9" id="KW-0804">Transcription</keyword>
<dbReference type="AlphaFoldDB" id="A0A1H3GCH1"/>
<evidence type="ECO:0000256" key="2">
    <source>
        <dbReference type="ARBA" id="ARBA00022795"/>
    </source>
</evidence>
<keyword evidence="6 9" id="KW-0010">Activator</keyword>
<evidence type="ECO:0000256" key="9">
    <source>
        <dbReference type="HAMAP-Rule" id="MF_00725"/>
    </source>
</evidence>
<keyword evidence="10" id="KW-0969">Cilium</keyword>
<dbReference type="OrthoDB" id="5298036at2"/>
<dbReference type="GO" id="GO:1902208">
    <property type="term" value="P:regulation of bacterial-type flagellum assembly"/>
    <property type="evidence" value="ECO:0007669"/>
    <property type="project" value="UniProtKB-UniRule"/>
</dbReference>
<dbReference type="STRING" id="574349.SAMN05443545_10973"/>
<sequence length="110" mass="12272">MQNDGILDEIQEINLSYLLLVQRMLSEDRTTAMFRLKIDESMADLLASLSVKQLSQLSRTNQLLCRLCFDEPDQLMKLTHNQREQGLSQTHASLLMASSTTAGALSAQGS</sequence>
<evidence type="ECO:0000256" key="7">
    <source>
        <dbReference type="ARBA" id="ARBA00023163"/>
    </source>
</evidence>
<dbReference type="GO" id="GO:0045893">
    <property type="term" value="P:positive regulation of DNA-templated transcription"/>
    <property type="evidence" value="ECO:0007669"/>
    <property type="project" value="InterPro"/>
</dbReference>
<evidence type="ECO:0000313" key="10">
    <source>
        <dbReference type="EMBL" id="SDY01013.1"/>
    </source>
</evidence>
<evidence type="ECO:0000256" key="5">
    <source>
        <dbReference type="ARBA" id="ARBA00023157"/>
    </source>
</evidence>
<dbReference type="InterPro" id="IPR023559">
    <property type="entry name" value="Flagellar_FlhD"/>
</dbReference>
<dbReference type="Gene3D" id="1.10.4000.10">
    <property type="entry name" value="Flagellar transcriptional activator FlhD"/>
    <property type="match status" value="1"/>
</dbReference>
<reference evidence="10 11" key="1">
    <citation type="submission" date="2016-10" db="EMBL/GenBank/DDBJ databases">
        <authorList>
            <person name="de Groot N.N."/>
        </authorList>
    </citation>
    <scope>NUCLEOTIDE SEQUENCE [LARGE SCALE GENOMIC DNA]</scope>
    <source>
        <strain evidence="10 11">DSM 19219</strain>
    </source>
</reference>
<keyword evidence="4 9" id="KW-0238">DNA-binding</keyword>
<dbReference type="GO" id="GO:0005737">
    <property type="term" value="C:cytoplasm"/>
    <property type="evidence" value="ECO:0007669"/>
    <property type="project" value="UniProtKB-SubCell"/>
</dbReference>
<evidence type="ECO:0000256" key="3">
    <source>
        <dbReference type="ARBA" id="ARBA00023015"/>
    </source>
</evidence>